<feature type="domain" description="BTB" evidence="1">
    <location>
        <begin position="34"/>
        <end position="146"/>
    </location>
</feature>
<protein>
    <submittedName>
        <fullName evidence="2">BTB domain-containing protein</fullName>
    </submittedName>
</protein>
<dbReference type="Pfam" id="PF02214">
    <property type="entry name" value="BTB_2"/>
    <property type="match status" value="1"/>
</dbReference>
<name>Q20476_CAEEL</name>
<dbReference type="Proteomes" id="UP000001940">
    <property type="component" value="Chromosome X"/>
</dbReference>
<dbReference type="HOGENOM" id="CLU_1533983_0_0_1"/>
<dbReference type="Gene3D" id="3.30.710.10">
    <property type="entry name" value="Potassium Channel Kv1.1, Chain A"/>
    <property type="match status" value="1"/>
</dbReference>
<dbReference type="PeptideAtlas" id="Q20476"/>
<dbReference type="EMBL" id="BX284606">
    <property type="protein sequence ID" value="CAA90542.3"/>
    <property type="molecule type" value="Genomic_DNA"/>
</dbReference>
<keyword evidence="5" id="KW-1267">Proteomics identification</keyword>
<dbReference type="WormBase" id="F46G10.1a">
    <property type="protein sequence ID" value="CE41319"/>
    <property type="gene ID" value="WBGene00009796"/>
</dbReference>
<dbReference type="eggNOG" id="KOG2723">
    <property type="taxonomic scope" value="Eukaryota"/>
</dbReference>
<dbReference type="CDD" id="cd18316">
    <property type="entry name" value="BTB_POZ_KCTD-like"/>
    <property type="match status" value="1"/>
</dbReference>
<dbReference type="GeneID" id="185875"/>
<dbReference type="PANTHER" id="PTHR14499">
    <property type="entry name" value="POTASSIUM CHANNEL TETRAMERIZATION DOMAIN-CONTAINING"/>
    <property type="match status" value="1"/>
</dbReference>
<dbReference type="KEGG" id="cel:CELE_F46G10.1"/>
<dbReference type="RefSeq" id="NP_001123145.1">
    <property type="nucleotide sequence ID" value="NM_001129673.2"/>
</dbReference>
<gene>
    <name evidence="2" type="ORF">CELE_F46G10.1</name>
    <name evidence="2 4" type="ORF">F46G10.1</name>
</gene>
<dbReference type="InParanoid" id="Q20476"/>
<proteinExistence type="evidence at protein level"/>
<dbReference type="UCSC" id="F46G10.1a.1">
    <property type="organism name" value="c. elegans"/>
</dbReference>
<keyword evidence="3" id="KW-1185">Reference proteome</keyword>
<evidence type="ECO:0000313" key="4">
    <source>
        <dbReference type="WormBase" id="F46G10.1a"/>
    </source>
</evidence>
<comment type="interaction">
    <interactant intactId="EBI-320925">
        <id>Q20476</id>
    </interactant>
    <interactant intactId="EBI-311938">
        <id>Q22174</id>
        <label>slfl-5</label>
    </interactant>
    <organismsDiffer>false</organismsDiffer>
    <experiments>3</experiments>
</comment>
<evidence type="ECO:0000259" key="1">
    <source>
        <dbReference type="SMART" id="SM00225"/>
    </source>
</evidence>
<dbReference type="PANTHER" id="PTHR14499:SF135">
    <property type="entry name" value="BTB DOMAIN-CONTAINING PROTEIN-RELATED"/>
    <property type="match status" value="1"/>
</dbReference>
<dbReference type="DIP" id="DIP-26144N"/>
<dbReference type="CTD" id="185875"/>
<dbReference type="PaxDb" id="6239-F46G10.1a.1"/>
<organism evidence="2 3">
    <name type="scientific">Caenorhabditis elegans</name>
    <dbReference type="NCBI Taxonomy" id="6239"/>
    <lineage>
        <taxon>Eukaryota</taxon>
        <taxon>Metazoa</taxon>
        <taxon>Ecdysozoa</taxon>
        <taxon>Nematoda</taxon>
        <taxon>Chromadorea</taxon>
        <taxon>Rhabditida</taxon>
        <taxon>Rhabditina</taxon>
        <taxon>Rhabditomorpha</taxon>
        <taxon>Rhabditoidea</taxon>
        <taxon>Rhabditidae</taxon>
        <taxon>Peloderinae</taxon>
        <taxon>Caenorhabditis</taxon>
    </lineage>
</organism>
<dbReference type="SUPFAM" id="SSF54695">
    <property type="entry name" value="POZ domain"/>
    <property type="match status" value="1"/>
</dbReference>
<dbReference type="SMART" id="SM00225">
    <property type="entry name" value="BTB"/>
    <property type="match status" value="1"/>
</dbReference>
<accession>Q20476</accession>
<dbReference type="OMA" id="RDLVHIN"/>
<sequence length="178" mass="20368">MLARASLHSNGVDMHTAEYADYKKAEVTSHHARDIVHINAGGTRFTTLYDTLAQSKSSYFLNFIRIDRTSGKIVLLQQRTIRDESGAIFVNRDGRLFAFVLQFMRDGKNTVLPKDKDVLAQLKREADFFGMEVFKYLIQETLVDIEKEQRANTNDIVDIRNSVNQIANNTYYNNGGRI</sequence>
<dbReference type="Bgee" id="WBGene00009796">
    <property type="expression patterns" value="Expressed in larva and 3 other cell types or tissues"/>
</dbReference>
<dbReference type="STRING" id="6239.F46G10.1a.1"/>
<dbReference type="IntAct" id="Q20476">
    <property type="interactions" value="6"/>
</dbReference>
<reference evidence="2 3" key="1">
    <citation type="journal article" date="1998" name="Science">
        <title>Genome sequence of the nematode C. elegans: a platform for investigating biology.</title>
        <authorList>
            <consortium name="The C. elegans sequencing consortium"/>
            <person name="Sulson J.E."/>
            <person name="Waterston R."/>
        </authorList>
    </citation>
    <scope>NUCLEOTIDE SEQUENCE [LARGE SCALE GENOMIC DNA]</scope>
    <source>
        <strain evidence="2 3">Bristol N2</strain>
    </source>
</reference>
<evidence type="ECO:0000313" key="3">
    <source>
        <dbReference type="Proteomes" id="UP000001940"/>
    </source>
</evidence>
<dbReference type="InterPro" id="IPR000210">
    <property type="entry name" value="BTB/POZ_dom"/>
</dbReference>
<dbReference type="PhylomeDB" id="Q20476"/>
<dbReference type="InterPro" id="IPR011333">
    <property type="entry name" value="SKP1/BTB/POZ_sf"/>
</dbReference>
<dbReference type="AlphaFoldDB" id="Q20476"/>
<dbReference type="SMR" id="Q20476"/>
<evidence type="ECO:0000313" key="2">
    <source>
        <dbReference type="EMBL" id="CAA90542.3"/>
    </source>
</evidence>
<dbReference type="OrthoDB" id="2414723at2759"/>
<dbReference type="InterPro" id="IPR003131">
    <property type="entry name" value="T1-type_BTB"/>
</dbReference>
<dbReference type="AGR" id="WB:WBGene00009796"/>
<evidence type="ECO:0007829" key="5">
    <source>
        <dbReference type="PeptideAtlas" id="Q20476"/>
    </source>
</evidence>
<dbReference type="GO" id="GO:0051260">
    <property type="term" value="P:protein homooligomerization"/>
    <property type="evidence" value="ECO:0007669"/>
    <property type="project" value="InterPro"/>
</dbReference>